<organism evidence="2 3">
    <name type="scientific">Periconia digitata</name>
    <dbReference type="NCBI Taxonomy" id="1303443"/>
    <lineage>
        <taxon>Eukaryota</taxon>
        <taxon>Fungi</taxon>
        <taxon>Dikarya</taxon>
        <taxon>Ascomycota</taxon>
        <taxon>Pezizomycotina</taxon>
        <taxon>Dothideomycetes</taxon>
        <taxon>Pleosporomycetidae</taxon>
        <taxon>Pleosporales</taxon>
        <taxon>Massarineae</taxon>
        <taxon>Periconiaceae</taxon>
        <taxon>Periconia</taxon>
    </lineage>
</organism>
<feature type="region of interest" description="Disordered" evidence="1">
    <location>
        <begin position="44"/>
        <end position="79"/>
    </location>
</feature>
<evidence type="ECO:0000313" key="2">
    <source>
        <dbReference type="EMBL" id="CAI6340425.1"/>
    </source>
</evidence>
<reference evidence="2" key="1">
    <citation type="submission" date="2023-01" db="EMBL/GenBank/DDBJ databases">
        <authorList>
            <person name="Van Ghelder C."/>
            <person name="Rancurel C."/>
        </authorList>
    </citation>
    <scope>NUCLEOTIDE SEQUENCE</scope>
    <source>
        <strain evidence="2">CNCM I-4278</strain>
    </source>
</reference>
<accession>A0A9W4UQS5</accession>
<sequence length="79" mass="8786">MATEPIPTSAGETQNYCTISYSRLTLSSSLIATPDSIQKKIKKLTMHTQKHPSLSHPPNTPLRQSQVSQAQLWKQPKKA</sequence>
<dbReference type="EMBL" id="CAOQHR010000010">
    <property type="protein sequence ID" value="CAI6340425.1"/>
    <property type="molecule type" value="Genomic_DNA"/>
</dbReference>
<dbReference type="AlphaFoldDB" id="A0A9W4UQS5"/>
<protein>
    <submittedName>
        <fullName evidence="2">Uncharacterized protein</fullName>
    </submittedName>
</protein>
<proteinExistence type="predicted"/>
<gene>
    <name evidence="2" type="ORF">PDIGIT_LOCUS13601</name>
</gene>
<dbReference type="Proteomes" id="UP001152607">
    <property type="component" value="Unassembled WGS sequence"/>
</dbReference>
<name>A0A9W4UQS5_9PLEO</name>
<comment type="caution">
    <text evidence="2">The sequence shown here is derived from an EMBL/GenBank/DDBJ whole genome shotgun (WGS) entry which is preliminary data.</text>
</comment>
<keyword evidence="3" id="KW-1185">Reference proteome</keyword>
<evidence type="ECO:0000256" key="1">
    <source>
        <dbReference type="SAM" id="MobiDB-lite"/>
    </source>
</evidence>
<feature type="compositionally biased region" description="Polar residues" evidence="1">
    <location>
        <begin position="61"/>
        <end position="72"/>
    </location>
</feature>
<evidence type="ECO:0000313" key="3">
    <source>
        <dbReference type="Proteomes" id="UP001152607"/>
    </source>
</evidence>